<protein>
    <recommendedName>
        <fullName evidence="3">Glucokinase</fullName>
        <ecNumber evidence="3">2.7.1.2</ecNumber>
    </recommendedName>
    <alternativeName>
        <fullName evidence="3">Glucose kinase</fullName>
    </alternativeName>
</protein>
<comment type="catalytic activity">
    <reaction evidence="3">
        <text>D-glucose + ATP = D-glucose 6-phosphate + ADP + H(+)</text>
        <dbReference type="Rhea" id="RHEA:17825"/>
        <dbReference type="ChEBI" id="CHEBI:4167"/>
        <dbReference type="ChEBI" id="CHEBI:15378"/>
        <dbReference type="ChEBI" id="CHEBI:30616"/>
        <dbReference type="ChEBI" id="CHEBI:61548"/>
        <dbReference type="ChEBI" id="CHEBI:456216"/>
        <dbReference type="EC" id="2.7.1.2"/>
    </reaction>
</comment>
<keyword evidence="3" id="KW-0324">Glycolysis</keyword>
<dbReference type="NCBIfam" id="TIGR00749">
    <property type="entry name" value="glk"/>
    <property type="match status" value="1"/>
</dbReference>
<dbReference type="GO" id="GO:0004340">
    <property type="term" value="F:glucokinase activity"/>
    <property type="evidence" value="ECO:0007669"/>
    <property type="project" value="UniProtKB-EC"/>
</dbReference>
<dbReference type="RefSeq" id="WP_390214734.1">
    <property type="nucleotide sequence ID" value="NZ_JBHLXJ010000035.1"/>
</dbReference>
<comment type="subcellular location">
    <subcellularLocation>
        <location evidence="3">Cytoplasm</location>
    </subcellularLocation>
</comment>
<dbReference type="CDD" id="cd24008">
    <property type="entry name" value="ASKHA_NBD_GLK"/>
    <property type="match status" value="1"/>
</dbReference>
<keyword evidence="3" id="KW-0067">ATP-binding</keyword>
<name>A0ABV6IJJ6_9BURK</name>
<keyword evidence="3" id="KW-0963">Cytoplasm</keyword>
<dbReference type="HAMAP" id="MF_00524">
    <property type="entry name" value="Glucokinase"/>
    <property type="match status" value="1"/>
</dbReference>
<dbReference type="Gene3D" id="3.40.367.20">
    <property type="match status" value="1"/>
</dbReference>
<evidence type="ECO:0000313" key="6">
    <source>
        <dbReference type="Proteomes" id="UP001589844"/>
    </source>
</evidence>
<keyword evidence="1 3" id="KW-0808">Transferase</keyword>
<dbReference type="SUPFAM" id="SSF53067">
    <property type="entry name" value="Actin-like ATPase domain"/>
    <property type="match status" value="1"/>
</dbReference>
<keyword evidence="6" id="KW-1185">Reference proteome</keyword>
<evidence type="ECO:0000256" key="3">
    <source>
        <dbReference type="HAMAP-Rule" id="MF_00524"/>
    </source>
</evidence>
<evidence type="ECO:0000256" key="1">
    <source>
        <dbReference type="ARBA" id="ARBA00022679"/>
    </source>
</evidence>
<reference evidence="5 6" key="1">
    <citation type="submission" date="2024-09" db="EMBL/GenBank/DDBJ databases">
        <authorList>
            <person name="Sun Q."/>
            <person name="Mori K."/>
        </authorList>
    </citation>
    <scope>NUCLEOTIDE SEQUENCE [LARGE SCALE GENOMIC DNA]</scope>
    <source>
        <strain evidence="5 6">CCM 8677</strain>
    </source>
</reference>
<dbReference type="Gene3D" id="3.30.420.40">
    <property type="match status" value="1"/>
</dbReference>
<dbReference type="InterPro" id="IPR003836">
    <property type="entry name" value="Glucokinase"/>
</dbReference>
<feature type="binding site" evidence="3">
    <location>
        <begin position="14"/>
        <end position="19"/>
    </location>
    <ligand>
        <name>ATP</name>
        <dbReference type="ChEBI" id="CHEBI:30616"/>
    </ligand>
</feature>
<dbReference type="PANTHER" id="PTHR47690:SF1">
    <property type="entry name" value="GLUCOKINASE"/>
    <property type="match status" value="1"/>
</dbReference>
<proteinExistence type="inferred from homology"/>
<comment type="similarity">
    <text evidence="3 4">Belongs to the bacterial glucokinase family.</text>
</comment>
<keyword evidence="3" id="KW-0547">Nucleotide-binding</keyword>
<dbReference type="PANTHER" id="PTHR47690">
    <property type="entry name" value="GLUCOKINASE"/>
    <property type="match status" value="1"/>
</dbReference>
<dbReference type="Proteomes" id="UP001589844">
    <property type="component" value="Unassembled WGS sequence"/>
</dbReference>
<keyword evidence="2 3" id="KW-0418">Kinase</keyword>
<dbReference type="EMBL" id="JBHLXJ010000035">
    <property type="protein sequence ID" value="MFC0352006.1"/>
    <property type="molecule type" value="Genomic_DNA"/>
</dbReference>
<evidence type="ECO:0000313" key="5">
    <source>
        <dbReference type="EMBL" id="MFC0352006.1"/>
    </source>
</evidence>
<organism evidence="5 6">
    <name type="scientific">Undibacterium danionis</name>
    <dbReference type="NCBI Taxonomy" id="1812100"/>
    <lineage>
        <taxon>Bacteria</taxon>
        <taxon>Pseudomonadati</taxon>
        <taxon>Pseudomonadota</taxon>
        <taxon>Betaproteobacteria</taxon>
        <taxon>Burkholderiales</taxon>
        <taxon>Oxalobacteraceae</taxon>
        <taxon>Undibacterium</taxon>
    </lineage>
</organism>
<evidence type="ECO:0000256" key="4">
    <source>
        <dbReference type="RuleBase" id="RU004046"/>
    </source>
</evidence>
<gene>
    <name evidence="3" type="primary">glk</name>
    <name evidence="5" type="ORF">ACFFJH_19470</name>
</gene>
<accession>A0ABV6IJJ6</accession>
<dbReference type="EC" id="2.7.1.2" evidence="3"/>
<dbReference type="InterPro" id="IPR050201">
    <property type="entry name" value="Bacterial_glucokinase"/>
</dbReference>
<dbReference type="Pfam" id="PF02685">
    <property type="entry name" value="Glucokinase"/>
    <property type="match status" value="1"/>
</dbReference>
<dbReference type="InterPro" id="IPR043129">
    <property type="entry name" value="ATPase_NBD"/>
</dbReference>
<comment type="caution">
    <text evidence="5">The sequence shown here is derived from an EMBL/GenBank/DDBJ whole genome shotgun (WGS) entry which is preliminary data.</text>
</comment>
<dbReference type="NCBIfam" id="NF001416">
    <property type="entry name" value="PRK00292.1-3"/>
    <property type="match status" value="1"/>
</dbReference>
<sequence>MPMHDYLDEPRLLADIGGTNARFALEMPSGEISHVRTLATIDFPRFEDAALSYLTQLTYLNTDPNLDPQLGQQLGQKLDQKARLIIKHAVIAIANPVGQDAIKMTNHHWAFSVNSARAELGLQTLLMVNDFSALAMAVPSLAPHELQQIGGGSAKPDAVIGILGAGTGLGVGMLVPELGGWRSLQSEGGHVAFAPSDEREITVLRYCWEKYEHVSTERLASGPGIGLIHAALAAAAGRIVDHTLTTEMIVSRALNGDAICLETVECFCGMLGTFAANLAVTLFTQGGIYIGGGVVPRLGHFFARSSFRSRFEKKGRFSDFTAQIPTYVITAQQPAFIGAAALLNQHLQKNQQTSSQISSQIAPKKNETYVKLRGLSVAPKTVHLHGEASTITSSPVFRKS</sequence>
<evidence type="ECO:0000256" key="2">
    <source>
        <dbReference type="ARBA" id="ARBA00022777"/>
    </source>
</evidence>